<keyword evidence="5" id="KW-1185">Reference proteome</keyword>
<feature type="chain" id="PRO_5047126958" evidence="2">
    <location>
        <begin position="20"/>
        <end position="1244"/>
    </location>
</feature>
<dbReference type="SUPFAM" id="SSF54236">
    <property type="entry name" value="Ubiquitin-like"/>
    <property type="match status" value="2"/>
</dbReference>
<dbReference type="InterPro" id="IPR029071">
    <property type="entry name" value="Ubiquitin-like_domsf"/>
</dbReference>
<dbReference type="InterPro" id="IPR000626">
    <property type="entry name" value="Ubiquitin-like_dom"/>
</dbReference>
<accession>A0ABQ8P3Y7</accession>
<feature type="region of interest" description="Disordered" evidence="1">
    <location>
        <begin position="783"/>
        <end position="806"/>
    </location>
</feature>
<gene>
    <name evidence="4" type="ORF">OJ252_2999</name>
</gene>
<reference evidence="4" key="1">
    <citation type="submission" date="2022-10" db="EMBL/GenBank/DDBJ databases">
        <title>Adaptive evolution leads to modifications in subtelomeric GC content in a zoonotic Cryptosporidium species.</title>
        <authorList>
            <person name="Li J."/>
            <person name="Feng Y."/>
            <person name="Xiao L."/>
        </authorList>
    </citation>
    <scope>NUCLEOTIDE SEQUENCE</scope>
    <source>
        <strain evidence="4">25894</strain>
    </source>
</reference>
<proteinExistence type="predicted"/>
<dbReference type="EMBL" id="JAPCXB010000127">
    <property type="protein sequence ID" value="KAJ1606974.1"/>
    <property type="molecule type" value="Genomic_DNA"/>
</dbReference>
<name>A0ABQ8P3Y7_9CRYT</name>
<dbReference type="Pfam" id="PF14560">
    <property type="entry name" value="Ubiquitin_2"/>
    <property type="match status" value="1"/>
</dbReference>
<feature type="signal peptide" evidence="2">
    <location>
        <begin position="1"/>
        <end position="19"/>
    </location>
</feature>
<evidence type="ECO:0000313" key="4">
    <source>
        <dbReference type="EMBL" id="KAJ1606974.1"/>
    </source>
</evidence>
<organism evidence="4 5">
    <name type="scientific">Cryptosporidium canis</name>
    <dbReference type="NCBI Taxonomy" id="195482"/>
    <lineage>
        <taxon>Eukaryota</taxon>
        <taxon>Sar</taxon>
        <taxon>Alveolata</taxon>
        <taxon>Apicomplexa</taxon>
        <taxon>Conoidasida</taxon>
        <taxon>Coccidia</taxon>
        <taxon>Eucoccidiorida</taxon>
        <taxon>Eimeriorina</taxon>
        <taxon>Cryptosporidiidae</taxon>
        <taxon>Cryptosporidium</taxon>
    </lineage>
</organism>
<evidence type="ECO:0000259" key="3">
    <source>
        <dbReference type="Pfam" id="PF14560"/>
    </source>
</evidence>
<protein>
    <submittedName>
        <fullName evidence="4">Signal peptide-containing secreted protein</fullName>
    </submittedName>
</protein>
<evidence type="ECO:0000256" key="1">
    <source>
        <dbReference type="SAM" id="MobiDB-lite"/>
    </source>
</evidence>
<dbReference type="Proteomes" id="UP001071777">
    <property type="component" value="Unassembled WGS sequence"/>
</dbReference>
<keyword evidence="2" id="KW-0732">Signal</keyword>
<feature type="domain" description="Ubiquitin-like" evidence="3">
    <location>
        <begin position="709"/>
        <end position="777"/>
    </location>
</feature>
<feature type="compositionally biased region" description="Low complexity" evidence="1">
    <location>
        <begin position="783"/>
        <end position="800"/>
    </location>
</feature>
<evidence type="ECO:0000256" key="2">
    <source>
        <dbReference type="SAM" id="SignalP"/>
    </source>
</evidence>
<sequence length="1244" mass="137905">MRWLHLLIVIFVQLSWVFGAENSSTKHRISVFFQDNGSEVRLSGSPKTTLGQALVSFFQSNTAGEKGLSSYNYVLKSTGSEVSTDASISTIASDDTVIAIPNKSEASGGDDMSEIDLGGEAQVRSDGQGPQQKYVELAPDDVHLRVTMPDGIVENVVVNKKFTVSRLRDKIMSDFGISGSYDLSDGERALPRSSTVEELGLEDMESPLFLIAGGSSAKGSGRGSERRQVVTGDSSALGDGDPYGFGAAGGASPAAFQGQTGGRLGGGIPGDYILKTVKIKLYFLAKRVNVAYSTLYSRTASDLIYDINIQKNIPVNMIRLGIMREGNPHPMSVGIDSPEAELSLYELGLRNGDVVIVAGPETNFARTELPFRKGSRFKIYLSCQDAPHSQKRFSVEVWENTSIDSIRIALSGPLRVPFSDIDLEIEDIDINGQVVMWRRLRGYNLGQLNILADTELFVRTGPYKYVTLQPSYFNKLTGKHEVPMDVRIRFDDFSGFDLLLGVYPSTTIKQLKRLIAWRRSYIPSSINLEIIGIDRRMMPTSIIPSNDLLTLRKLRIIPGIIFRVKLSGSPIEPSTIPVEDIHDKEYVDGSQKVNDGGKPTMTLNIMIVNRDLAPVQIVCFPTTKIRSIIASISKRRNISQGTIRLYSEKQLENGALYRRYYEKLPEKTVEESKITRGMDLFVEVMEEVKKDDTGNIVRDGMVNLIVKWDDGTTSNIPVPLSSKLSQFRGTLAGLKGTSPESVTLSRKLGDGDQAHKMINVDASIDSYKLKDGDMIEVAIDSSGEVDSSASGGESSSDSSSQRLTGLRFSWPDGTTVVTSGRGSKKLGEIKTFLAERRGNDPKTVAIYFSSGRKLVGDDKTLFELGIQSDMQFWVETDALHWENPNDPVRFVIRNTDTLWSTVVFISPDAYVTATVKDLIDEYKSKSMIPREANVQIIGFEGIQETDLLSKYEDDERIRHLLVEVKLPNESGLAGAITGEPENPTQPIDKLKQIINWDGPVKFTPTQKRGPFSAKADTTEIQVMMPVAAFIRPRLVVDEALLQAFGDIADSELNERVFGPAGKKISSKNKENLVAKMASTRRAAYVLHVICSLNNLSTDKFMMITQTKPPFEARKCTKHLALGLDKYYRYARGVLGKRPIRYKKAIKALRNAKKEFTKAYSYVVKNSSKMARIIKRKSKKSGNIPDQDFLNALALSGKMKYEKKQQVDVNMQNLYAVLRPVATQQDIDESLKRERETSRILHGGE</sequence>
<evidence type="ECO:0000313" key="5">
    <source>
        <dbReference type="Proteomes" id="UP001071777"/>
    </source>
</evidence>
<comment type="caution">
    <text evidence="4">The sequence shown here is derived from an EMBL/GenBank/DDBJ whole genome shotgun (WGS) entry which is preliminary data.</text>
</comment>